<organism evidence="1 2">
    <name type="scientific">Candidatus Jacksonbacteria bacterium RIFCSPLOWO2_02_FULL_44_20</name>
    <dbReference type="NCBI Taxonomy" id="1798460"/>
    <lineage>
        <taxon>Bacteria</taxon>
        <taxon>Candidatus Jacksoniibacteriota</taxon>
    </lineage>
</organism>
<gene>
    <name evidence="1" type="ORF">A3H61_00375</name>
</gene>
<comment type="caution">
    <text evidence="1">The sequence shown here is derived from an EMBL/GenBank/DDBJ whole genome shotgun (WGS) entry which is preliminary data.</text>
</comment>
<evidence type="ECO:0000313" key="1">
    <source>
        <dbReference type="EMBL" id="OGY73632.1"/>
    </source>
</evidence>
<dbReference type="SUPFAM" id="SSF89095">
    <property type="entry name" value="GatB/YqeY motif"/>
    <property type="match status" value="1"/>
</dbReference>
<dbReference type="InterPro" id="IPR003789">
    <property type="entry name" value="Asn/Gln_tRNA_amidoTrase-B-like"/>
</dbReference>
<dbReference type="Gene3D" id="1.10.10.410">
    <property type="match status" value="1"/>
</dbReference>
<dbReference type="InterPro" id="IPR023168">
    <property type="entry name" value="GatB_Yqey_C_2"/>
</dbReference>
<accession>A0A1G2A9Z3</accession>
<dbReference type="PANTHER" id="PTHR28055:SF1">
    <property type="entry name" value="ALTERED INHERITANCE OF MITOCHONDRIA PROTEIN 41, MITOCHONDRIAL"/>
    <property type="match status" value="1"/>
</dbReference>
<dbReference type="PANTHER" id="PTHR28055">
    <property type="entry name" value="ALTERED INHERITANCE OF MITOCHONDRIA PROTEIN 41, MITOCHONDRIAL"/>
    <property type="match status" value="1"/>
</dbReference>
<dbReference type="GO" id="GO:0016884">
    <property type="term" value="F:carbon-nitrogen ligase activity, with glutamine as amido-N-donor"/>
    <property type="evidence" value="ECO:0007669"/>
    <property type="project" value="InterPro"/>
</dbReference>
<dbReference type="Gene3D" id="1.10.1510.10">
    <property type="entry name" value="Uncharacterised protein YqeY/AIM41 PF09424, N-terminal domain"/>
    <property type="match status" value="1"/>
</dbReference>
<dbReference type="Pfam" id="PF09424">
    <property type="entry name" value="YqeY"/>
    <property type="match status" value="1"/>
</dbReference>
<proteinExistence type="predicted"/>
<dbReference type="Proteomes" id="UP000178315">
    <property type="component" value="Unassembled WGS sequence"/>
</dbReference>
<protein>
    <recommendedName>
        <fullName evidence="3">Glutamyl-tRNA amidotransferase</fullName>
    </recommendedName>
</protein>
<reference evidence="1 2" key="1">
    <citation type="journal article" date="2016" name="Nat. Commun.">
        <title>Thousands of microbial genomes shed light on interconnected biogeochemical processes in an aquifer system.</title>
        <authorList>
            <person name="Anantharaman K."/>
            <person name="Brown C.T."/>
            <person name="Hug L.A."/>
            <person name="Sharon I."/>
            <person name="Castelle C.J."/>
            <person name="Probst A.J."/>
            <person name="Thomas B.C."/>
            <person name="Singh A."/>
            <person name="Wilkins M.J."/>
            <person name="Karaoz U."/>
            <person name="Brodie E.L."/>
            <person name="Williams K.H."/>
            <person name="Hubbard S.S."/>
            <person name="Banfield J.F."/>
        </authorList>
    </citation>
    <scope>NUCLEOTIDE SEQUENCE [LARGE SCALE GENOMIC DNA]</scope>
</reference>
<sequence>MSLKLTIQDQLKTSLKTKDATRVLVLRMLISAIKNEEIAQVKREEGLSDEEITAVIARQIKQRKDSIEQFIKGERMDLAEKEQKELSILQTFMPEQMSDEKIRSIAREIIAGGKSGFGAVMSAVMQQVKGKTDGGVVKKIVEETLTSQD</sequence>
<dbReference type="EMBL" id="MHJU01000009">
    <property type="protein sequence ID" value="OGY73632.1"/>
    <property type="molecule type" value="Genomic_DNA"/>
</dbReference>
<name>A0A1G2A9Z3_9BACT</name>
<evidence type="ECO:0008006" key="3">
    <source>
        <dbReference type="Google" id="ProtNLM"/>
    </source>
</evidence>
<dbReference type="InterPro" id="IPR019004">
    <property type="entry name" value="YqeY/Aim41"/>
</dbReference>
<evidence type="ECO:0000313" key="2">
    <source>
        <dbReference type="Proteomes" id="UP000178315"/>
    </source>
</evidence>
<dbReference type="AlphaFoldDB" id="A0A1G2A9Z3"/>
<dbReference type="InterPro" id="IPR042184">
    <property type="entry name" value="YqeY/Aim41_N"/>
</dbReference>